<dbReference type="AlphaFoldDB" id="A0AAE3XPC6"/>
<keyword evidence="2" id="KW-1185">Reference proteome</keyword>
<protein>
    <submittedName>
        <fullName evidence="1">Uncharacterized protein</fullName>
    </submittedName>
</protein>
<dbReference type="InterPro" id="IPR045767">
    <property type="entry name" value="DUF6134"/>
</dbReference>
<evidence type="ECO:0000313" key="1">
    <source>
        <dbReference type="EMBL" id="MDR6239580.1"/>
    </source>
</evidence>
<name>A0AAE3XPC6_9BACT</name>
<accession>A0AAE3XPC6</accession>
<organism evidence="1 2">
    <name type="scientific">Aureibacter tunicatorum</name>
    <dbReference type="NCBI Taxonomy" id="866807"/>
    <lineage>
        <taxon>Bacteria</taxon>
        <taxon>Pseudomonadati</taxon>
        <taxon>Bacteroidota</taxon>
        <taxon>Cytophagia</taxon>
        <taxon>Cytophagales</taxon>
        <taxon>Persicobacteraceae</taxon>
        <taxon>Aureibacter</taxon>
    </lineage>
</organism>
<proteinExistence type="predicted"/>
<dbReference type="RefSeq" id="WP_309939278.1">
    <property type="nucleotide sequence ID" value="NZ_AP025305.1"/>
</dbReference>
<sequence>MNKLSLIILFSIIIIVQTHGQTLNFEIFKQGNKIGEVTAQKIIDGKNTNYNILSNISFHLISKYHVEFMIEAVYLEDVLDRSEVKDMINGKVKDNSITTKIKNGYQYSNLKDKNCITASDINYSISKLYFHPPKEMKSVYSEKSGVFLPIEKINDHEYLVILPNGNKNYYTFNTDGICTKLVSKNGIKSFEMRLLNITH</sequence>
<gene>
    <name evidence="1" type="ORF">HNQ88_002628</name>
</gene>
<dbReference type="EMBL" id="JAVDQD010000003">
    <property type="protein sequence ID" value="MDR6239580.1"/>
    <property type="molecule type" value="Genomic_DNA"/>
</dbReference>
<comment type="caution">
    <text evidence="1">The sequence shown here is derived from an EMBL/GenBank/DDBJ whole genome shotgun (WGS) entry which is preliminary data.</text>
</comment>
<dbReference type="Proteomes" id="UP001185092">
    <property type="component" value="Unassembled WGS sequence"/>
</dbReference>
<reference evidence="1" key="1">
    <citation type="submission" date="2023-07" db="EMBL/GenBank/DDBJ databases">
        <title>Genomic Encyclopedia of Type Strains, Phase IV (KMG-IV): sequencing the most valuable type-strain genomes for metagenomic binning, comparative biology and taxonomic classification.</title>
        <authorList>
            <person name="Goeker M."/>
        </authorList>
    </citation>
    <scope>NUCLEOTIDE SEQUENCE</scope>
    <source>
        <strain evidence="1">DSM 26174</strain>
    </source>
</reference>
<evidence type="ECO:0000313" key="2">
    <source>
        <dbReference type="Proteomes" id="UP001185092"/>
    </source>
</evidence>
<dbReference type="Pfam" id="PF19630">
    <property type="entry name" value="DUF6134"/>
    <property type="match status" value="1"/>
</dbReference>